<feature type="compositionally biased region" description="Polar residues" evidence="1">
    <location>
        <begin position="81"/>
        <end position="101"/>
    </location>
</feature>
<accession>A0A8S0XNW3</accession>
<protein>
    <submittedName>
        <fullName evidence="2">Uncharacterized protein</fullName>
    </submittedName>
</protein>
<reference evidence="2 3" key="1">
    <citation type="submission" date="2020-01" db="EMBL/GenBank/DDBJ databases">
        <authorList>
            <person name="Gupta K D."/>
        </authorList>
    </citation>
    <scope>NUCLEOTIDE SEQUENCE [LARGE SCALE GENOMIC DNA]</scope>
</reference>
<gene>
    <name evidence="2" type="ORF">AAE3_LOCUS3720</name>
</gene>
<feature type="compositionally biased region" description="Polar residues" evidence="1">
    <location>
        <begin position="38"/>
        <end position="55"/>
    </location>
</feature>
<dbReference type="AlphaFoldDB" id="A0A8S0XNW3"/>
<name>A0A8S0XNW3_CYCAE</name>
<comment type="caution">
    <text evidence="2">The sequence shown here is derived from an EMBL/GenBank/DDBJ whole genome shotgun (WGS) entry which is preliminary data.</text>
</comment>
<evidence type="ECO:0000313" key="2">
    <source>
        <dbReference type="EMBL" id="CAA7261457.1"/>
    </source>
</evidence>
<proteinExistence type="predicted"/>
<feature type="region of interest" description="Disordered" evidence="1">
    <location>
        <begin position="1"/>
        <end position="145"/>
    </location>
</feature>
<keyword evidence="3" id="KW-1185">Reference proteome</keyword>
<dbReference type="EMBL" id="CACVBS010000033">
    <property type="protein sequence ID" value="CAA7261457.1"/>
    <property type="molecule type" value="Genomic_DNA"/>
</dbReference>
<evidence type="ECO:0000256" key="1">
    <source>
        <dbReference type="SAM" id="MobiDB-lite"/>
    </source>
</evidence>
<evidence type="ECO:0000313" key="3">
    <source>
        <dbReference type="Proteomes" id="UP000467700"/>
    </source>
</evidence>
<dbReference type="Proteomes" id="UP000467700">
    <property type="component" value="Unassembled WGS sequence"/>
</dbReference>
<organism evidence="2 3">
    <name type="scientific">Cyclocybe aegerita</name>
    <name type="common">Black poplar mushroom</name>
    <name type="synonym">Agrocybe aegerita</name>
    <dbReference type="NCBI Taxonomy" id="1973307"/>
    <lineage>
        <taxon>Eukaryota</taxon>
        <taxon>Fungi</taxon>
        <taxon>Dikarya</taxon>
        <taxon>Basidiomycota</taxon>
        <taxon>Agaricomycotina</taxon>
        <taxon>Agaricomycetes</taxon>
        <taxon>Agaricomycetidae</taxon>
        <taxon>Agaricales</taxon>
        <taxon>Agaricineae</taxon>
        <taxon>Bolbitiaceae</taxon>
        <taxon>Cyclocybe</taxon>
    </lineage>
</organism>
<sequence>MSMENTPDHSAPSSQPSRQPRRPPTFVYPVRSLLEGIQQATEASEQPRLPSSQRNAVDEEKRRCKTPQVGPSIAIVPASPTEYTSSEKCSVTRQRASSTSGIPDFPPKSRPEGKTKSQKVGRKISPNFRHFPAGDDPSSQPTFSTPTSNLIPASNPTCLAHIETVSPTIPADRVLGQNILSIPPRSPLPLVAAEALATISPTLLPTPRTRETCLSHPLPRLQQPKQLHN</sequence>